<sequence length="152" mass="17628">MEEIRMTVRQIKNGKAAGPDNMPAEALKSDIGVRSCTDQIATLQIIVEQSVEWNSSLYINFIDYEKAFDIVDRRTLWKIFRQLKNIWKSRQLSSNIKVRIFNTNVKTVILYGAETWRTSTTIIKKAQVFINSCLHKILNIHLSHQEGISIYK</sequence>
<accession>A0A183M004</accession>
<name>A0A183M004_9TREM</name>
<keyword evidence="2" id="KW-1185">Reference proteome</keyword>
<gene>
    <name evidence="1" type="ORF">SMRZ_LOCUS9379</name>
</gene>
<dbReference type="Proteomes" id="UP000277204">
    <property type="component" value="Unassembled WGS sequence"/>
</dbReference>
<proteinExistence type="predicted"/>
<dbReference type="AlphaFoldDB" id="A0A183M004"/>
<evidence type="ECO:0000313" key="2">
    <source>
        <dbReference type="Proteomes" id="UP000277204"/>
    </source>
</evidence>
<dbReference type="EMBL" id="UZAI01004407">
    <property type="protein sequence ID" value="VDO86082.1"/>
    <property type="molecule type" value="Genomic_DNA"/>
</dbReference>
<dbReference type="PANTHER" id="PTHR47027">
    <property type="entry name" value="REVERSE TRANSCRIPTASE DOMAIN-CONTAINING PROTEIN"/>
    <property type="match status" value="1"/>
</dbReference>
<dbReference type="PANTHER" id="PTHR47027:SF25">
    <property type="entry name" value="REVERSE TRANSCRIPTASE DOMAIN-CONTAINING PROTEIN"/>
    <property type="match status" value="1"/>
</dbReference>
<reference evidence="1 2" key="1">
    <citation type="submission" date="2018-11" db="EMBL/GenBank/DDBJ databases">
        <authorList>
            <consortium name="Pathogen Informatics"/>
        </authorList>
    </citation>
    <scope>NUCLEOTIDE SEQUENCE [LARGE SCALE GENOMIC DNA]</scope>
    <source>
        <strain evidence="1 2">Zambia</strain>
    </source>
</reference>
<dbReference type="Pfam" id="PF20049">
    <property type="entry name" value="DUF6451"/>
    <property type="match status" value="1"/>
</dbReference>
<organism evidence="1 2">
    <name type="scientific">Schistosoma margrebowiei</name>
    <dbReference type="NCBI Taxonomy" id="48269"/>
    <lineage>
        <taxon>Eukaryota</taxon>
        <taxon>Metazoa</taxon>
        <taxon>Spiralia</taxon>
        <taxon>Lophotrochozoa</taxon>
        <taxon>Platyhelminthes</taxon>
        <taxon>Trematoda</taxon>
        <taxon>Digenea</taxon>
        <taxon>Strigeidida</taxon>
        <taxon>Schistosomatoidea</taxon>
        <taxon>Schistosomatidae</taxon>
        <taxon>Schistosoma</taxon>
    </lineage>
</organism>
<protein>
    <submittedName>
        <fullName evidence="1">Uncharacterized protein</fullName>
    </submittedName>
</protein>
<dbReference type="InterPro" id="IPR045609">
    <property type="entry name" value="DUF6451"/>
</dbReference>
<evidence type="ECO:0000313" key="1">
    <source>
        <dbReference type="EMBL" id="VDO86082.1"/>
    </source>
</evidence>